<evidence type="ECO:0000313" key="5">
    <source>
        <dbReference type="Proteomes" id="UP001622594"/>
    </source>
</evidence>
<sequence>MSTVRRAAAVLVAVSALALTACGPTEDGAAGGPEAPPTAPTKTATPTKTAMPTPPAKTPAPSKPATPSATPDTGAPGGGGSSTDPDYDVFPCSTFDLTFTATLAEPTTSSYLLKITNKGSKPCKALGHPVVTFGDLDGQAVERGPAPGIEDAIRLAPGQSAYAGLMGGIKDGTGSTVHSIAMTMNTESDLEQKPLKASTPGLYVASAKNSVTAWMTNAEDALSL</sequence>
<dbReference type="Proteomes" id="UP001622594">
    <property type="component" value="Chromosome"/>
</dbReference>
<dbReference type="InterPro" id="IPR025326">
    <property type="entry name" value="DUF4232"/>
</dbReference>
<proteinExistence type="predicted"/>
<feature type="compositionally biased region" description="Low complexity" evidence="1">
    <location>
        <begin position="65"/>
        <end position="74"/>
    </location>
</feature>
<dbReference type="RefSeq" id="WP_371635102.1">
    <property type="nucleotide sequence ID" value="NZ_CP108062.1"/>
</dbReference>
<dbReference type="Pfam" id="PF14016">
    <property type="entry name" value="DUF4232"/>
    <property type="match status" value="1"/>
</dbReference>
<accession>A0ABZ1L379</accession>
<protein>
    <submittedName>
        <fullName evidence="4">DUF4232 domain-containing protein</fullName>
    </submittedName>
</protein>
<organism evidence="4 5">
    <name type="scientific">Streptomyces zaomyceticus</name>
    <dbReference type="NCBI Taxonomy" id="68286"/>
    <lineage>
        <taxon>Bacteria</taxon>
        <taxon>Bacillati</taxon>
        <taxon>Actinomycetota</taxon>
        <taxon>Actinomycetes</taxon>
        <taxon>Kitasatosporales</taxon>
        <taxon>Streptomycetaceae</taxon>
        <taxon>Streptomyces</taxon>
    </lineage>
</organism>
<feature type="region of interest" description="Disordered" evidence="1">
    <location>
        <begin position="27"/>
        <end position="86"/>
    </location>
</feature>
<feature type="domain" description="DUF4232" evidence="3">
    <location>
        <begin position="92"/>
        <end position="214"/>
    </location>
</feature>
<evidence type="ECO:0000313" key="4">
    <source>
        <dbReference type="EMBL" id="WTR68952.1"/>
    </source>
</evidence>
<dbReference type="PROSITE" id="PS51257">
    <property type="entry name" value="PROKAR_LIPOPROTEIN"/>
    <property type="match status" value="1"/>
</dbReference>
<gene>
    <name evidence="4" type="ORF">OG814_06535</name>
</gene>
<feature type="compositionally biased region" description="Pro residues" evidence="1">
    <location>
        <begin position="52"/>
        <end position="64"/>
    </location>
</feature>
<reference evidence="4 5" key="1">
    <citation type="submission" date="2022-10" db="EMBL/GenBank/DDBJ databases">
        <title>The complete genomes of actinobacterial strains from the NBC collection.</title>
        <authorList>
            <person name="Joergensen T.S."/>
            <person name="Alvarez Arevalo M."/>
            <person name="Sterndorff E.B."/>
            <person name="Faurdal D."/>
            <person name="Vuksanovic O."/>
            <person name="Mourched A.-S."/>
            <person name="Charusanti P."/>
            <person name="Shaw S."/>
            <person name="Blin K."/>
            <person name="Weber T."/>
        </authorList>
    </citation>
    <scope>NUCLEOTIDE SEQUENCE [LARGE SCALE GENOMIC DNA]</scope>
    <source>
        <strain evidence="4 5">NBC_00123</strain>
    </source>
</reference>
<feature type="signal peptide" evidence="2">
    <location>
        <begin position="1"/>
        <end position="21"/>
    </location>
</feature>
<feature type="chain" id="PRO_5047471475" evidence="2">
    <location>
        <begin position="22"/>
        <end position="224"/>
    </location>
</feature>
<keyword evidence="5" id="KW-1185">Reference proteome</keyword>
<name>A0ABZ1L379_9ACTN</name>
<evidence type="ECO:0000256" key="2">
    <source>
        <dbReference type="SAM" id="SignalP"/>
    </source>
</evidence>
<evidence type="ECO:0000256" key="1">
    <source>
        <dbReference type="SAM" id="MobiDB-lite"/>
    </source>
</evidence>
<evidence type="ECO:0000259" key="3">
    <source>
        <dbReference type="Pfam" id="PF14016"/>
    </source>
</evidence>
<keyword evidence="2" id="KW-0732">Signal</keyword>
<dbReference type="EMBL" id="CP108188">
    <property type="protein sequence ID" value="WTR68952.1"/>
    <property type="molecule type" value="Genomic_DNA"/>
</dbReference>
<feature type="compositionally biased region" description="Low complexity" evidence="1">
    <location>
        <begin position="40"/>
        <end position="51"/>
    </location>
</feature>